<evidence type="ECO:0000313" key="5">
    <source>
        <dbReference type="EMBL" id="KAL0489785.1"/>
    </source>
</evidence>
<dbReference type="GO" id="GO:0003990">
    <property type="term" value="F:acetylcholinesterase activity"/>
    <property type="evidence" value="ECO:0007669"/>
    <property type="project" value="TreeGrafter"/>
</dbReference>
<dbReference type="Gene3D" id="3.40.50.1820">
    <property type="entry name" value="alpha/beta hydrolase"/>
    <property type="match status" value="1"/>
</dbReference>
<dbReference type="GO" id="GO:0005886">
    <property type="term" value="C:plasma membrane"/>
    <property type="evidence" value="ECO:0007669"/>
    <property type="project" value="TreeGrafter"/>
</dbReference>
<dbReference type="InterPro" id="IPR050654">
    <property type="entry name" value="AChE-related_enzymes"/>
</dbReference>
<comment type="caution">
    <text evidence="5">The sequence shown here is derived from an EMBL/GenBank/DDBJ whole genome shotgun (WGS) entry which is preliminary data.</text>
</comment>
<dbReference type="Pfam" id="PF00135">
    <property type="entry name" value="COesterase"/>
    <property type="match status" value="1"/>
</dbReference>
<dbReference type="GO" id="GO:0019695">
    <property type="term" value="P:choline metabolic process"/>
    <property type="evidence" value="ECO:0007669"/>
    <property type="project" value="TreeGrafter"/>
</dbReference>
<evidence type="ECO:0000256" key="3">
    <source>
        <dbReference type="SAM" id="SignalP"/>
    </source>
</evidence>
<feature type="chain" id="PRO_5043363244" evidence="3">
    <location>
        <begin position="18"/>
        <end position="500"/>
    </location>
</feature>
<protein>
    <submittedName>
        <fullName evidence="5">Acetylcholinesterase</fullName>
    </submittedName>
</protein>
<organism evidence="5 6">
    <name type="scientific">Acrasis kona</name>
    <dbReference type="NCBI Taxonomy" id="1008807"/>
    <lineage>
        <taxon>Eukaryota</taxon>
        <taxon>Discoba</taxon>
        <taxon>Heterolobosea</taxon>
        <taxon>Tetramitia</taxon>
        <taxon>Eutetramitia</taxon>
        <taxon>Acrasidae</taxon>
        <taxon>Acrasis</taxon>
    </lineage>
</organism>
<dbReference type="GO" id="GO:0005615">
    <property type="term" value="C:extracellular space"/>
    <property type="evidence" value="ECO:0007669"/>
    <property type="project" value="TreeGrafter"/>
</dbReference>
<reference evidence="5 6" key="1">
    <citation type="submission" date="2024-03" db="EMBL/GenBank/DDBJ databases">
        <title>The Acrasis kona genome and developmental transcriptomes reveal deep origins of eukaryotic multicellular pathways.</title>
        <authorList>
            <person name="Sheikh S."/>
            <person name="Fu C.-J."/>
            <person name="Brown M.W."/>
            <person name="Baldauf S.L."/>
        </authorList>
    </citation>
    <scope>NUCLEOTIDE SEQUENCE [LARGE SCALE GENOMIC DNA]</scope>
    <source>
        <strain evidence="5 6">ATCC MYA-3509</strain>
    </source>
</reference>
<dbReference type="EMBL" id="JAOPGA020001603">
    <property type="protein sequence ID" value="KAL0489785.1"/>
    <property type="molecule type" value="Genomic_DNA"/>
</dbReference>
<dbReference type="GO" id="GO:0006581">
    <property type="term" value="P:acetylcholine catabolic process"/>
    <property type="evidence" value="ECO:0007669"/>
    <property type="project" value="TreeGrafter"/>
</dbReference>
<evidence type="ECO:0000256" key="2">
    <source>
        <dbReference type="ARBA" id="ARBA00022801"/>
    </source>
</evidence>
<feature type="signal peptide" evidence="3">
    <location>
        <begin position="1"/>
        <end position="17"/>
    </location>
</feature>
<dbReference type="SUPFAM" id="SSF53474">
    <property type="entry name" value="alpha/beta-Hydrolases"/>
    <property type="match status" value="1"/>
</dbReference>
<feature type="domain" description="Carboxylesterase type B" evidence="4">
    <location>
        <begin position="21"/>
        <end position="494"/>
    </location>
</feature>
<dbReference type="InterPro" id="IPR029058">
    <property type="entry name" value="AB_hydrolase_fold"/>
</dbReference>
<accession>A0AAW2ZK23</accession>
<keyword evidence="3" id="KW-0732">Signal</keyword>
<dbReference type="InterPro" id="IPR002018">
    <property type="entry name" value="CarbesteraseB"/>
</dbReference>
<dbReference type="PANTHER" id="PTHR43918">
    <property type="entry name" value="ACETYLCHOLINESTERASE"/>
    <property type="match status" value="1"/>
</dbReference>
<gene>
    <name evidence="5" type="ORF">AKO1_009288</name>
</gene>
<evidence type="ECO:0000259" key="4">
    <source>
        <dbReference type="Pfam" id="PF00135"/>
    </source>
</evidence>
<evidence type="ECO:0000313" key="6">
    <source>
        <dbReference type="Proteomes" id="UP001431209"/>
    </source>
</evidence>
<comment type="similarity">
    <text evidence="1">Belongs to the type-B carboxylesterase/lipase family.</text>
</comment>
<proteinExistence type="inferred from homology"/>
<sequence length="500" mass="56324">MKTLILILSTIVSISLCQSPDQVIRIPQGYVGGFLVGKIRTFYNIPFAKPPVGSLRFRKPAPLPDAPQWQGIRDATTYGPLCHQDDALLPVSEDCLQLNIWSPLNATNLPVMVFVHGGAFTSGGGQYYSGRQQSQRDVVVVSINYRLGAFGFIGAYDLIKEDPSTGNYGILDQLEAFKWINKNIHLFGGDASQVTAYGESAGAISLAIHLVSPVTPKNLFHRVIIQSAGSLYKTTNATIPNAELNYQLLKSNLNCTDLSCMRNRTAADINFHQSKYPFIPIIDNVVLTKGIFTSVRKGEYKNMNIIVGTTSNEMSLWTCPKYDYKISESMLVQILTETFGEYVVQEIYKFYKRVDFEEPIDMLNAILSDSVLHCPSRYFGRLFSSNQEFTYQYTFDYGIKYLFNSCFKATHASELPILFPDQLVFRQYNLTKAEETMSNDMLDSWATFAKTGIPTSTSLKWEKYNAETDYETKISVPGEAEVRSGYYKNVCSLWDRVEPE</sequence>
<keyword evidence="6" id="KW-1185">Reference proteome</keyword>
<name>A0AAW2ZK23_9EUKA</name>
<evidence type="ECO:0000256" key="1">
    <source>
        <dbReference type="ARBA" id="ARBA00005964"/>
    </source>
</evidence>
<dbReference type="AlphaFoldDB" id="A0AAW2ZK23"/>
<keyword evidence="2" id="KW-0378">Hydrolase</keyword>
<dbReference type="Proteomes" id="UP001431209">
    <property type="component" value="Unassembled WGS sequence"/>
</dbReference>
<dbReference type="PANTHER" id="PTHR43918:SF4">
    <property type="entry name" value="CARBOXYLIC ESTER HYDROLASE"/>
    <property type="match status" value="1"/>
</dbReference>